<accession>A0A4Y3RNQ5</accession>
<evidence type="ECO:0000313" key="3">
    <source>
        <dbReference type="Proteomes" id="UP000315226"/>
    </source>
</evidence>
<gene>
    <name evidence="2" type="ORF">SGA01_30750</name>
</gene>
<feature type="region of interest" description="Disordered" evidence="1">
    <location>
        <begin position="117"/>
        <end position="186"/>
    </location>
</feature>
<keyword evidence="3" id="KW-1185">Reference proteome</keyword>
<evidence type="ECO:0000313" key="2">
    <source>
        <dbReference type="EMBL" id="GEB57470.1"/>
    </source>
</evidence>
<comment type="caution">
    <text evidence="2">The sequence shown here is derived from an EMBL/GenBank/DDBJ whole genome shotgun (WGS) entry which is preliminary data.</text>
</comment>
<dbReference type="EMBL" id="BJMN01000019">
    <property type="protein sequence ID" value="GEB57470.1"/>
    <property type="molecule type" value="Genomic_DNA"/>
</dbReference>
<reference evidence="2 3" key="1">
    <citation type="submission" date="2019-06" db="EMBL/GenBank/DDBJ databases">
        <title>Whole genome shotgun sequence of Streptomyces gardneri NBRC 12865.</title>
        <authorList>
            <person name="Hosoyama A."/>
            <person name="Uohara A."/>
            <person name="Ohji S."/>
            <person name="Ichikawa N."/>
        </authorList>
    </citation>
    <scope>NUCLEOTIDE SEQUENCE [LARGE SCALE GENOMIC DNA]</scope>
    <source>
        <strain evidence="2 3">NBRC 12865</strain>
    </source>
</reference>
<dbReference type="AntiFam" id="ANF00077">
    <property type="entry name" value="Shadow ORF (opposite AtoC)"/>
</dbReference>
<evidence type="ECO:0000256" key="1">
    <source>
        <dbReference type="SAM" id="MobiDB-lite"/>
    </source>
</evidence>
<name>A0A4Y3RNQ5_9ACTN</name>
<protein>
    <submittedName>
        <fullName evidence="2">Uncharacterized protein</fullName>
    </submittedName>
</protein>
<organism evidence="2 3">
    <name type="scientific">Streptomyces gardneri</name>
    <dbReference type="NCBI Taxonomy" id="66892"/>
    <lineage>
        <taxon>Bacteria</taxon>
        <taxon>Bacillati</taxon>
        <taxon>Actinomycetota</taxon>
        <taxon>Actinomycetes</taxon>
        <taxon>Kitasatosporales</taxon>
        <taxon>Streptomycetaceae</taxon>
        <taxon>Streptomyces</taxon>
    </lineage>
</organism>
<sequence>MVEVGTEAALALLRAQFAVGGADQPEARGATVVAADPLVRALLHHPEQLGLEVRREFADLVEEEGAPVGEGEGAVPGGEGSGEHPLLVAEELAARERGHDGRAVEEDQLLVAAPGVEGVDEPGDQLPSGAALPGDQHGGVAEGGQARTSEAPARSRGHGPVPAGGRPPRPGRSPAPHLRHSQLPIIAQAVRRRTFRRPCGGG</sequence>
<proteinExistence type="predicted"/>
<dbReference type="AntiFam" id="ANF00203">
    <property type="entry name" value="Shadow ORF (opposite algB)"/>
</dbReference>
<dbReference type="AlphaFoldDB" id="A0A4Y3RNQ5"/>
<dbReference type="Proteomes" id="UP000315226">
    <property type="component" value="Unassembled WGS sequence"/>
</dbReference>